<keyword evidence="2" id="KW-0378">Hydrolase</keyword>
<dbReference type="OrthoDB" id="9810135at2"/>
<evidence type="ECO:0000313" key="7">
    <source>
        <dbReference type="Proteomes" id="UP000226442"/>
    </source>
</evidence>
<keyword evidence="7" id="KW-1185">Reference proteome</keyword>
<dbReference type="GO" id="GO:0005524">
    <property type="term" value="F:ATP binding"/>
    <property type="evidence" value="ECO:0007669"/>
    <property type="project" value="UniProtKB-KW"/>
</dbReference>
<keyword evidence="3" id="KW-0347">Helicase</keyword>
<evidence type="ECO:0000256" key="4">
    <source>
        <dbReference type="ARBA" id="ARBA00022840"/>
    </source>
</evidence>
<sequence>MLCYYSVSDNKLEEEKRLFYVAMTRAKRRLFISAYSRDSRGFSKFRSKFINQIPEAYIQ</sequence>
<dbReference type="RefSeq" id="WP_096830233.1">
    <property type="nucleotide sequence ID" value="NZ_NXIB02000028.1"/>
</dbReference>
<dbReference type="InterPro" id="IPR027417">
    <property type="entry name" value="P-loop_NTPase"/>
</dbReference>
<reference evidence="6" key="1">
    <citation type="submission" date="2017-10" db="EMBL/GenBank/DDBJ databases">
        <title>Draft genome sequence of the planktic cyanobacteria Tychonema bourrellyi isolated from alpine lentic freshwater.</title>
        <authorList>
            <person name="Tett A."/>
            <person name="Armanini F."/>
            <person name="Asnicar F."/>
            <person name="Boscaini A."/>
            <person name="Pasolli E."/>
            <person name="Zolfo M."/>
            <person name="Donati C."/>
            <person name="Salmaso N."/>
            <person name="Segata N."/>
        </authorList>
    </citation>
    <scope>NUCLEOTIDE SEQUENCE</scope>
    <source>
        <strain evidence="6">FEM_GT703</strain>
    </source>
</reference>
<accession>A0A2G4F344</accession>
<evidence type="ECO:0000256" key="1">
    <source>
        <dbReference type="ARBA" id="ARBA00022741"/>
    </source>
</evidence>
<evidence type="ECO:0000259" key="5">
    <source>
        <dbReference type="Pfam" id="PF13361"/>
    </source>
</evidence>
<keyword evidence="4" id="KW-0067">ATP-binding</keyword>
<dbReference type="EMBL" id="NXIB02000028">
    <property type="protein sequence ID" value="PHX56194.1"/>
    <property type="molecule type" value="Genomic_DNA"/>
</dbReference>
<dbReference type="GO" id="GO:0004386">
    <property type="term" value="F:helicase activity"/>
    <property type="evidence" value="ECO:0007669"/>
    <property type="project" value="UniProtKB-KW"/>
</dbReference>
<keyword evidence="1" id="KW-0547">Nucleotide-binding</keyword>
<evidence type="ECO:0000256" key="3">
    <source>
        <dbReference type="ARBA" id="ARBA00022806"/>
    </source>
</evidence>
<organism evidence="6 7">
    <name type="scientific">Tychonema bourrellyi FEM_GT703</name>
    <dbReference type="NCBI Taxonomy" id="2040638"/>
    <lineage>
        <taxon>Bacteria</taxon>
        <taxon>Bacillati</taxon>
        <taxon>Cyanobacteriota</taxon>
        <taxon>Cyanophyceae</taxon>
        <taxon>Oscillatoriophycideae</taxon>
        <taxon>Oscillatoriales</taxon>
        <taxon>Microcoleaceae</taxon>
        <taxon>Tychonema</taxon>
    </lineage>
</organism>
<feature type="domain" description="UvrD-like helicase C-terminal" evidence="5">
    <location>
        <begin position="4"/>
        <end position="36"/>
    </location>
</feature>
<dbReference type="Gene3D" id="3.30.160.800">
    <property type="match status" value="1"/>
</dbReference>
<dbReference type="Proteomes" id="UP000226442">
    <property type="component" value="Unassembled WGS sequence"/>
</dbReference>
<proteinExistence type="predicted"/>
<comment type="caution">
    <text evidence="6">The sequence shown here is derived from an EMBL/GenBank/DDBJ whole genome shotgun (WGS) entry which is preliminary data.</text>
</comment>
<dbReference type="AlphaFoldDB" id="A0A2G4F344"/>
<evidence type="ECO:0000256" key="2">
    <source>
        <dbReference type="ARBA" id="ARBA00022801"/>
    </source>
</evidence>
<dbReference type="Pfam" id="PF13361">
    <property type="entry name" value="UvrD_C"/>
    <property type="match status" value="1"/>
</dbReference>
<name>A0A2G4F344_9CYAN</name>
<dbReference type="InterPro" id="IPR014017">
    <property type="entry name" value="DNA_helicase_UvrD-like_C"/>
</dbReference>
<evidence type="ECO:0000313" key="6">
    <source>
        <dbReference type="EMBL" id="PHX56194.1"/>
    </source>
</evidence>
<gene>
    <name evidence="6" type="ORF">CP500_006710</name>
</gene>
<protein>
    <recommendedName>
        <fullName evidence="5">UvrD-like helicase C-terminal domain-containing protein</fullName>
    </recommendedName>
</protein>
<dbReference type="SUPFAM" id="SSF52540">
    <property type="entry name" value="P-loop containing nucleoside triphosphate hydrolases"/>
    <property type="match status" value="1"/>
</dbReference>
<dbReference type="GO" id="GO:0016787">
    <property type="term" value="F:hydrolase activity"/>
    <property type="evidence" value="ECO:0007669"/>
    <property type="project" value="UniProtKB-KW"/>
</dbReference>